<evidence type="ECO:0000313" key="2">
    <source>
        <dbReference type="EMBL" id="ARP84274.1"/>
    </source>
</evidence>
<sequence>MIKTLLIAPIRFYRFFLSPWMGRQCRFTPTCSAYAIEAIETHGPLNGLWLAARRIGRCHPWSPGGLDPVPPAPRPGDHCSCGHGHRARQD</sequence>
<reference evidence="2 3" key="1">
    <citation type="submission" date="2017-05" db="EMBL/GenBank/DDBJ databases">
        <title>Complete and WGS of Bordetella genogroups.</title>
        <authorList>
            <person name="Spilker T."/>
            <person name="LiPuma J."/>
        </authorList>
    </citation>
    <scope>NUCLEOTIDE SEQUENCE [LARGE SCALE GENOMIC DNA]</scope>
    <source>
        <strain evidence="2 3">AU19157</strain>
    </source>
</reference>
<dbReference type="NCBIfam" id="TIGR00278">
    <property type="entry name" value="membrane protein insertion efficiency factor YidD"/>
    <property type="match status" value="1"/>
</dbReference>
<dbReference type="InterPro" id="IPR002696">
    <property type="entry name" value="Membr_insert_effic_factor_YidD"/>
</dbReference>
<keyword evidence="1" id="KW-0472">Membrane</keyword>
<dbReference type="EMBL" id="CP021108">
    <property type="protein sequence ID" value="ARP84274.1"/>
    <property type="molecule type" value="Genomic_DNA"/>
</dbReference>
<comment type="subcellular location">
    <subcellularLocation>
        <location evidence="1">Cell membrane</location>
        <topology evidence="1">Peripheral membrane protein</topology>
        <orientation evidence="1">Cytoplasmic side</orientation>
    </subcellularLocation>
</comment>
<dbReference type="Proteomes" id="UP000194151">
    <property type="component" value="Chromosome"/>
</dbReference>
<accession>A0A1W6YTG7</accession>
<comment type="similarity">
    <text evidence="1">Belongs to the UPF0161 family.</text>
</comment>
<protein>
    <recommendedName>
        <fullName evidence="1">Putative membrane protein insertion efficiency factor</fullName>
    </recommendedName>
</protein>
<dbReference type="STRING" id="1416806.CAL12_27970"/>
<evidence type="ECO:0000313" key="3">
    <source>
        <dbReference type="Proteomes" id="UP000194151"/>
    </source>
</evidence>
<dbReference type="RefSeq" id="WP_086067580.1">
    <property type="nucleotide sequence ID" value="NZ_CP021108.1"/>
</dbReference>
<dbReference type="SMART" id="SM01234">
    <property type="entry name" value="Haemolytic"/>
    <property type="match status" value="1"/>
</dbReference>
<name>A0A1W6YTG7_9BORD</name>
<dbReference type="Pfam" id="PF01809">
    <property type="entry name" value="YidD"/>
    <property type="match status" value="1"/>
</dbReference>
<dbReference type="PANTHER" id="PTHR33383:SF1">
    <property type="entry name" value="MEMBRANE PROTEIN INSERTION EFFICIENCY FACTOR-RELATED"/>
    <property type="match status" value="1"/>
</dbReference>
<comment type="function">
    <text evidence="1">Could be involved in insertion of integral membrane proteins into the membrane.</text>
</comment>
<evidence type="ECO:0000256" key="1">
    <source>
        <dbReference type="HAMAP-Rule" id="MF_00386"/>
    </source>
</evidence>
<dbReference type="PANTHER" id="PTHR33383">
    <property type="entry name" value="MEMBRANE PROTEIN INSERTION EFFICIENCY FACTOR-RELATED"/>
    <property type="match status" value="1"/>
</dbReference>
<dbReference type="AlphaFoldDB" id="A0A1W6YTG7"/>
<dbReference type="OrthoDB" id="9801753at2"/>
<organism evidence="2 3">
    <name type="scientific">Bordetella genomosp. 8</name>
    <dbReference type="NCBI Taxonomy" id="1416806"/>
    <lineage>
        <taxon>Bacteria</taxon>
        <taxon>Pseudomonadati</taxon>
        <taxon>Pseudomonadota</taxon>
        <taxon>Betaproteobacteria</taxon>
        <taxon>Burkholderiales</taxon>
        <taxon>Alcaligenaceae</taxon>
        <taxon>Bordetella</taxon>
    </lineage>
</organism>
<keyword evidence="3" id="KW-1185">Reference proteome</keyword>
<dbReference type="HAMAP" id="MF_00386">
    <property type="entry name" value="UPF0161_YidD"/>
    <property type="match status" value="1"/>
</dbReference>
<dbReference type="GO" id="GO:0005886">
    <property type="term" value="C:plasma membrane"/>
    <property type="evidence" value="ECO:0007669"/>
    <property type="project" value="UniProtKB-SubCell"/>
</dbReference>
<gene>
    <name evidence="2" type="ORF">CAL12_27970</name>
</gene>
<dbReference type="KEGG" id="bgv:CAL12_27970"/>
<proteinExistence type="inferred from homology"/>
<keyword evidence="1" id="KW-1003">Cell membrane</keyword>